<feature type="transmembrane region" description="Helical" evidence="8">
    <location>
        <begin position="330"/>
        <end position="351"/>
    </location>
</feature>
<evidence type="ECO:0000256" key="4">
    <source>
        <dbReference type="ARBA" id="ARBA00022679"/>
    </source>
</evidence>
<feature type="transmembrane region" description="Helical" evidence="8">
    <location>
        <begin position="44"/>
        <end position="61"/>
    </location>
</feature>
<evidence type="ECO:0000256" key="3">
    <source>
        <dbReference type="ARBA" id="ARBA00022676"/>
    </source>
</evidence>
<dbReference type="GO" id="GO:0005886">
    <property type="term" value="C:plasma membrane"/>
    <property type="evidence" value="ECO:0007669"/>
    <property type="project" value="UniProtKB-SubCell"/>
</dbReference>
<dbReference type="InterPro" id="IPR050297">
    <property type="entry name" value="LipidA_mod_glycosyltrf_83"/>
</dbReference>
<feature type="transmembrane region" description="Helical" evidence="8">
    <location>
        <begin position="12"/>
        <end position="32"/>
    </location>
</feature>
<evidence type="ECO:0000256" key="6">
    <source>
        <dbReference type="ARBA" id="ARBA00022989"/>
    </source>
</evidence>
<sequence length="534" mass="61801">MEKVLFFNSYILFLKAIFLALIALTIYHYRLLLGLFSKLGKSKIFILLLILISAILLRFFIVPHMHHVYYDEFHFLNIAENMHYHDMHGYTLKGAKMSPEIVLNSDWRPGGYPFLISRSMNIFGDSQKAAFFLNCFLGGLSALLIFIIAYLLFENAGIGLWSAFIFSLLPQHLKYSGSAASDISSLFFVCLGISAVILYFKSRGNLPLLYAGGLIVLFAGYIRPENIILFFFYIAVLFNEFKAGRLRKKEFFLSFFFFAIITLPLIKQIPFIIHQEKVSSGGSFWSFAYFLRNIFDNFKYIFSARFNLSAVSIFSLIGSIILFRKKTSIFYVLFIWFGFFFFIYTCFFSGTFSPSATADSERHFLPCAVPLSLFAAYAINVVLDYLKKSRLIFFISIIAACLMIIANSFFVTKTLIGMTRQRDTFREYAFIKDSLGRLPDNLYILSYDPAYIISAFSRKAIALDIFFETKDFPRQIILLEGYSWYAHIDQSMEYERLLKKIYNFDFSEAEKSGLSLYGKYKFLRLSLREEYGTP</sequence>
<evidence type="ECO:0000256" key="1">
    <source>
        <dbReference type="ARBA" id="ARBA00004651"/>
    </source>
</evidence>
<comment type="caution">
    <text evidence="10">The sequence shown here is derived from an EMBL/GenBank/DDBJ whole genome shotgun (WGS) entry which is preliminary data.</text>
</comment>
<name>A0A2H0LWG4_9BACT</name>
<feature type="transmembrane region" description="Helical" evidence="8">
    <location>
        <begin position="390"/>
        <end position="411"/>
    </location>
</feature>
<evidence type="ECO:0000256" key="8">
    <source>
        <dbReference type="SAM" id="Phobius"/>
    </source>
</evidence>
<evidence type="ECO:0000256" key="5">
    <source>
        <dbReference type="ARBA" id="ARBA00022692"/>
    </source>
</evidence>
<feature type="transmembrane region" description="Helical" evidence="8">
    <location>
        <begin position="363"/>
        <end position="383"/>
    </location>
</feature>
<gene>
    <name evidence="10" type="ORF">COV72_06770</name>
</gene>
<dbReference type="Pfam" id="PF13231">
    <property type="entry name" value="PMT_2"/>
    <property type="match status" value="1"/>
</dbReference>
<dbReference type="InterPro" id="IPR038731">
    <property type="entry name" value="RgtA/B/C-like"/>
</dbReference>
<feature type="transmembrane region" description="Helical" evidence="8">
    <location>
        <begin position="251"/>
        <end position="273"/>
    </location>
</feature>
<evidence type="ECO:0000259" key="9">
    <source>
        <dbReference type="Pfam" id="PF13231"/>
    </source>
</evidence>
<protein>
    <recommendedName>
        <fullName evidence="9">Glycosyltransferase RgtA/B/C/D-like domain-containing protein</fullName>
    </recommendedName>
</protein>
<feature type="domain" description="Glycosyltransferase RgtA/B/C/D-like" evidence="9">
    <location>
        <begin position="111"/>
        <end position="265"/>
    </location>
</feature>
<dbReference type="GO" id="GO:0009103">
    <property type="term" value="P:lipopolysaccharide biosynthetic process"/>
    <property type="evidence" value="ECO:0007669"/>
    <property type="project" value="UniProtKB-ARBA"/>
</dbReference>
<dbReference type="PANTHER" id="PTHR33908:SF11">
    <property type="entry name" value="MEMBRANE PROTEIN"/>
    <property type="match status" value="1"/>
</dbReference>
<feature type="transmembrane region" description="Helical" evidence="8">
    <location>
        <begin position="129"/>
        <end position="150"/>
    </location>
</feature>
<keyword evidence="7 8" id="KW-0472">Membrane</keyword>
<dbReference type="AlphaFoldDB" id="A0A2H0LWG4"/>
<comment type="subcellular location">
    <subcellularLocation>
        <location evidence="1">Cell membrane</location>
        <topology evidence="1">Multi-pass membrane protein</topology>
    </subcellularLocation>
</comment>
<evidence type="ECO:0000313" key="10">
    <source>
        <dbReference type="EMBL" id="PIQ88760.1"/>
    </source>
</evidence>
<keyword evidence="6 8" id="KW-1133">Transmembrane helix</keyword>
<dbReference type="EMBL" id="PCWA01000089">
    <property type="protein sequence ID" value="PIQ88760.1"/>
    <property type="molecule type" value="Genomic_DNA"/>
</dbReference>
<dbReference type="PANTHER" id="PTHR33908">
    <property type="entry name" value="MANNOSYLTRANSFERASE YKCB-RELATED"/>
    <property type="match status" value="1"/>
</dbReference>
<keyword evidence="3" id="KW-0328">Glycosyltransferase</keyword>
<reference evidence="10 11" key="1">
    <citation type="submission" date="2017-09" db="EMBL/GenBank/DDBJ databases">
        <title>Depth-based differentiation of microbial function through sediment-hosted aquifers and enrichment of novel symbionts in the deep terrestrial subsurface.</title>
        <authorList>
            <person name="Probst A.J."/>
            <person name="Ladd B."/>
            <person name="Jarett J.K."/>
            <person name="Geller-Mcgrath D.E."/>
            <person name="Sieber C.M."/>
            <person name="Emerson J.B."/>
            <person name="Anantharaman K."/>
            <person name="Thomas B.C."/>
            <person name="Malmstrom R."/>
            <person name="Stieglmeier M."/>
            <person name="Klingl A."/>
            <person name="Woyke T."/>
            <person name="Ryan C.M."/>
            <person name="Banfield J.F."/>
        </authorList>
    </citation>
    <scope>NUCLEOTIDE SEQUENCE [LARGE SCALE GENOMIC DNA]</scope>
    <source>
        <strain evidence="10">CG11_big_fil_rev_8_21_14_0_20_42_13</strain>
    </source>
</reference>
<organism evidence="10 11">
    <name type="scientific">Candidatus Ghiorseimicrobium undicola</name>
    <dbReference type="NCBI Taxonomy" id="1974746"/>
    <lineage>
        <taxon>Bacteria</taxon>
        <taxon>Pseudomonadati</taxon>
        <taxon>Candidatus Omnitrophota</taxon>
        <taxon>Candidatus Ghiorseimicrobium</taxon>
    </lineage>
</organism>
<accession>A0A2H0LWG4</accession>
<evidence type="ECO:0000256" key="7">
    <source>
        <dbReference type="ARBA" id="ARBA00023136"/>
    </source>
</evidence>
<dbReference type="GO" id="GO:0016763">
    <property type="term" value="F:pentosyltransferase activity"/>
    <property type="evidence" value="ECO:0007669"/>
    <property type="project" value="TreeGrafter"/>
</dbReference>
<dbReference type="Proteomes" id="UP000229641">
    <property type="component" value="Unassembled WGS sequence"/>
</dbReference>
<feature type="transmembrane region" description="Helical" evidence="8">
    <location>
        <begin position="185"/>
        <end position="202"/>
    </location>
</feature>
<feature type="transmembrane region" description="Helical" evidence="8">
    <location>
        <begin position="300"/>
        <end position="323"/>
    </location>
</feature>
<keyword evidence="5 8" id="KW-0812">Transmembrane</keyword>
<keyword evidence="4" id="KW-0808">Transferase</keyword>
<keyword evidence="2" id="KW-1003">Cell membrane</keyword>
<feature type="transmembrane region" description="Helical" evidence="8">
    <location>
        <begin position="208"/>
        <end position="239"/>
    </location>
</feature>
<proteinExistence type="predicted"/>
<evidence type="ECO:0000256" key="2">
    <source>
        <dbReference type="ARBA" id="ARBA00022475"/>
    </source>
</evidence>
<evidence type="ECO:0000313" key="11">
    <source>
        <dbReference type="Proteomes" id="UP000229641"/>
    </source>
</evidence>